<dbReference type="Pfam" id="PF14226">
    <property type="entry name" value="DIOX_N"/>
    <property type="match status" value="1"/>
</dbReference>
<feature type="domain" description="Fe2OG dioxygenase" evidence="6">
    <location>
        <begin position="201"/>
        <end position="300"/>
    </location>
</feature>
<dbReference type="GO" id="GO:0046872">
    <property type="term" value="F:metal ion binding"/>
    <property type="evidence" value="ECO:0007669"/>
    <property type="project" value="UniProtKB-KW"/>
</dbReference>
<comment type="similarity">
    <text evidence="1 5">Belongs to the iron/ascorbate-dependent oxidoreductase family.</text>
</comment>
<dbReference type="PROSITE" id="PS51471">
    <property type="entry name" value="FE2OG_OXY"/>
    <property type="match status" value="1"/>
</dbReference>
<dbReference type="InterPro" id="IPR005123">
    <property type="entry name" value="Oxoglu/Fe-dep_dioxygenase_dom"/>
</dbReference>
<evidence type="ECO:0000256" key="3">
    <source>
        <dbReference type="ARBA" id="ARBA00022896"/>
    </source>
</evidence>
<dbReference type="InterPro" id="IPR050295">
    <property type="entry name" value="Plant_2OG-oxidoreductases"/>
</dbReference>
<dbReference type="EMBL" id="JAXUIC010000009">
    <property type="protein sequence ID" value="KAK4572609.1"/>
    <property type="molecule type" value="Genomic_DNA"/>
</dbReference>
<dbReference type="InterPro" id="IPR026992">
    <property type="entry name" value="DIOX_N"/>
</dbReference>
<reference evidence="7 8" key="1">
    <citation type="journal article" date="2023" name="G3 (Bethesda)">
        <title>A haplotype-resolved chromosome-scale genome for Quercus rubra L. provides insights into the genetics of adaptive traits for red oak species.</title>
        <authorList>
            <person name="Kapoor B."/>
            <person name="Jenkins J."/>
            <person name="Schmutz J."/>
            <person name="Zhebentyayeva T."/>
            <person name="Kuelheim C."/>
            <person name="Coggeshall M."/>
            <person name="Heim C."/>
            <person name="Lasky J.R."/>
            <person name="Leites L."/>
            <person name="Islam-Faridi N."/>
            <person name="Romero-Severson J."/>
            <person name="DeLeo V.L."/>
            <person name="Lucas S.M."/>
            <person name="Lazic D."/>
            <person name="Gailing O."/>
            <person name="Carlson J."/>
            <person name="Staton M."/>
        </authorList>
    </citation>
    <scope>NUCLEOTIDE SEQUENCE [LARGE SCALE GENOMIC DNA]</scope>
    <source>
        <strain evidence="7">Pseudo-F2</strain>
    </source>
</reference>
<evidence type="ECO:0000313" key="8">
    <source>
        <dbReference type="Proteomes" id="UP001324115"/>
    </source>
</evidence>
<evidence type="ECO:0000256" key="1">
    <source>
        <dbReference type="ARBA" id="ARBA00008056"/>
    </source>
</evidence>
<dbReference type="SUPFAM" id="SSF51197">
    <property type="entry name" value="Clavaminate synthase-like"/>
    <property type="match status" value="1"/>
</dbReference>
<evidence type="ECO:0000313" key="7">
    <source>
        <dbReference type="EMBL" id="KAK4572609.1"/>
    </source>
</evidence>
<gene>
    <name evidence="7" type="ORF">RGQ29_030859</name>
</gene>
<proteinExistence type="inferred from homology"/>
<dbReference type="AlphaFoldDB" id="A0AAN7IET7"/>
<organism evidence="7 8">
    <name type="scientific">Quercus rubra</name>
    <name type="common">Northern red oak</name>
    <name type="synonym">Quercus borealis</name>
    <dbReference type="NCBI Taxonomy" id="3512"/>
    <lineage>
        <taxon>Eukaryota</taxon>
        <taxon>Viridiplantae</taxon>
        <taxon>Streptophyta</taxon>
        <taxon>Embryophyta</taxon>
        <taxon>Tracheophyta</taxon>
        <taxon>Spermatophyta</taxon>
        <taxon>Magnoliopsida</taxon>
        <taxon>eudicotyledons</taxon>
        <taxon>Gunneridae</taxon>
        <taxon>Pentapetalae</taxon>
        <taxon>rosids</taxon>
        <taxon>fabids</taxon>
        <taxon>Fagales</taxon>
        <taxon>Fagaceae</taxon>
        <taxon>Quercus</taxon>
    </lineage>
</organism>
<dbReference type="InterPro" id="IPR027443">
    <property type="entry name" value="IPNS-like_sf"/>
</dbReference>
<evidence type="ECO:0000256" key="5">
    <source>
        <dbReference type="RuleBase" id="RU003682"/>
    </source>
</evidence>
<evidence type="ECO:0000256" key="4">
    <source>
        <dbReference type="ARBA" id="ARBA00023004"/>
    </source>
</evidence>
<dbReference type="GO" id="GO:0031418">
    <property type="term" value="F:L-ascorbic acid binding"/>
    <property type="evidence" value="ECO:0007669"/>
    <property type="project" value="UniProtKB-KW"/>
</dbReference>
<sequence>MRHLSLSLSLSMAETNATVNQKKIDDCYMPLVHSNSSSINIDDSLSGVDDHIPIIDFSMLISDDPDKQFKTTQDLRNACLEYGSFMVTNHELPDNLIMRVYEALAKFFDLREEEKREYETNDPTDMIRWGKWDSNLLSTEFIKMVVHPTFHCPTKLAGLSEILQECIKRMRELGIQLLRAISKTLGFEECYIEKRMKLESGHDFISANDYLVRLNSENQLGQPPHYDTGLLVLLLPGESNGLQLEHHGKWINVNPQPNSIVVIIADHIEILTNGKYKSLLHRVVLNKKVRRISLPLFLGPSLDTTVSPMPEFVDEHHPPAYLVKTYKESLETNPYQVIDGMSCMKNVRL</sequence>
<keyword evidence="8" id="KW-1185">Reference proteome</keyword>
<dbReference type="Proteomes" id="UP001324115">
    <property type="component" value="Unassembled WGS sequence"/>
</dbReference>
<dbReference type="GO" id="GO:0016491">
    <property type="term" value="F:oxidoreductase activity"/>
    <property type="evidence" value="ECO:0007669"/>
    <property type="project" value="UniProtKB-KW"/>
</dbReference>
<accession>A0AAN7IET7</accession>
<dbReference type="Pfam" id="PF03171">
    <property type="entry name" value="2OG-FeII_Oxy"/>
    <property type="match status" value="1"/>
</dbReference>
<keyword evidence="4 5" id="KW-0408">Iron</keyword>
<dbReference type="InterPro" id="IPR044861">
    <property type="entry name" value="IPNS-like_FE2OG_OXY"/>
</dbReference>
<evidence type="ECO:0000259" key="6">
    <source>
        <dbReference type="PROSITE" id="PS51471"/>
    </source>
</evidence>
<comment type="caution">
    <text evidence="7">The sequence shown here is derived from an EMBL/GenBank/DDBJ whole genome shotgun (WGS) entry which is preliminary data.</text>
</comment>
<protein>
    <recommendedName>
        <fullName evidence="6">Fe2OG dioxygenase domain-containing protein</fullName>
    </recommendedName>
</protein>
<keyword evidence="2 5" id="KW-0479">Metal-binding</keyword>
<keyword evidence="5" id="KW-0560">Oxidoreductase</keyword>
<dbReference type="PANTHER" id="PTHR47991">
    <property type="entry name" value="OXOGLUTARATE/IRON-DEPENDENT DIOXYGENASE"/>
    <property type="match status" value="1"/>
</dbReference>
<evidence type="ECO:0000256" key="2">
    <source>
        <dbReference type="ARBA" id="ARBA00022723"/>
    </source>
</evidence>
<dbReference type="Gene3D" id="2.60.120.330">
    <property type="entry name" value="B-lactam Antibiotic, Isopenicillin N Synthase, Chain"/>
    <property type="match status" value="1"/>
</dbReference>
<name>A0AAN7IET7_QUERU</name>
<keyword evidence="3" id="KW-0847">Vitamin C</keyword>